<dbReference type="Proteomes" id="UP000003597">
    <property type="component" value="Unassembled WGS sequence"/>
</dbReference>
<dbReference type="GO" id="GO:0005737">
    <property type="term" value="C:cytoplasm"/>
    <property type="evidence" value="ECO:0007669"/>
    <property type="project" value="TreeGrafter"/>
</dbReference>
<dbReference type="NCBIfam" id="TIGR01856">
    <property type="entry name" value="hisJ_fam"/>
    <property type="match status" value="1"/>
</dbReference>
<dbReference type="GO" id="GO:0000105">
    <property type="term" value="P:L-histidine biosynthetic process"/>
    <property type="evidence" value="ECO:0007669"/>
    <property type="project" value="UniProtKB-UniRule"/>
</dbReference>
<dbReference type="GO" id="GO:0004401">
    <property type="term" value="F:histidinol-phosphatase activity"/>
    <property type="evidence" value="ECO:0007669"/>
    <property type="project" value="UniProtKB-UniRule"/>
</dbReference>
<evidence type="ECO:0000256" key="2">
    <source>
        <dbReference type="ARBA" id="ARBA00009152"/>
    </source>
</evidence>
<keyword evidence="5 8" id="KW-0378">Hydrolase</keyword>
<dbReference type="Gene3D" id="3.20.20.140">
    <property type="entry name" value="Metal-dependent hydrolases"/>
    <property type="match status" value="1"/>
</dbReference>
<evidence type="ECO:0000256" key="3">
    <source>
        <dbReference type="ARBA" id="ARBA00013085"/>
    </source>
</evidence>
<sequence length="304" mass="34624">MMKRKIVSYGIISVPFRVLREKNFERGLNMKRDGHTHTEFCPHGTHDDVEEMILKAIELDFDEYSIVEHAPLSSEFMKNTAGNQEAVTTASMSMSDLPYYFKKMNQMKKKYASDLLIHIGFEVDYLIGYEDFTRDFLNEYGPQTDDGVLSLHFLEGQDGFRSIDFTAEDYNEGIVQFYGGFEQAQLAYLEGVKQSIEADLGAFKPRRIGHISLCQKFQQFFGADGRDFSAEVIAEFEAILALVKKRGYELDFNTAGLFKPLCKETYPPKEIVTLARALEIPFVYGSDSHGVADIGRGYDAYCQK</sequence>
<evidence type="ECO:0000256" key="1">
    <source>
        <dbReference type="ARBA" id="ARBA00004970"/>
    </source>
</evidence>
<feature type="domain" description="PHP" evidence="9">
    <location>
        <begin position="33"/>
        <end position="255"/>
    </location>
</feature>
<proteinExistence type="inferred from homology"/>
<evidence type="ECO:0000256" key="5">
    <source>
        <dbReference type="ARBA" id="ARBA00022801"/>
    </source>
</evidence>
<protein>
    <recommendedName>
        <fullName evidence="3 8">Histidinol-phosphatase</fullName>
        <shortName evidence="8">HolPase</shortName>
        <ecNumber evidence="3 8">3.1.3.15</ecNumber>
    </recommendedName>
</protein>
<evidence type="ECO:0000256" key="8">
    <source>
        <dbReference type="RuleBase" id="RU366003"/>
    </source>
</evidence>
<dbReference type="InterPro" id="IPR016195">
    <property type="entry name" value="Pol/histidinol_Pase-like"/>
</dbReference>
<dbReference type="Pfam" id="PF02811">
    <property type="entry name" value="PHP"/>
    <property type="match status" value="1"/>
</dbReference>
<keyword evidence="11" id="KW-1185">Reference proteome</keyword>
<dbReference type="EMBL" id="AGCN01000030">
    <property type="protein sequence ID" value="EHN61589.1"/>
    <property type="molecule type" value="Genomic_DNA"/>
</dbReference>
<dbReference type="NCBIfam" id="NF005996">
    <property type="entry name" value="PRK08123.1"/>
    <property type="match status" value="1"/>
</dbReference>
<evidence type="ECO:0000256" key="7">
    <source>
        <dbReference type="ARBA" id="ARBA00049158"/>
    </source>
</evidence>
<comment type="similarity">
    <text evidence="2 8">Belongs to the PHP hydrolase family. HisK subfamily.</text>
</comment>
<dbReference type="CDD" id="cd12110">
    <property type="entry name" value="PHP_HisPPase_Hisj_like"/>
    <property type="match status" value="1"/>
</dbReference>
<organism evidence="10 11">
    <name type="scientific">Listeria innocua ATCC 33091</name>
    <dbReference type="NCBI Taxonomy" id="1002366"/>
    <lineage>
        <taxon>Bacteria</taxon>
        <taxon>Bacillati</taxon>
        <taxon>Bacillota</taxon>
        <taxon>Bacilli</taxon>
        <taxon>Bacillales</taxon>
        <taxon>Listeriaceae</taxon>
        <taxon>Listeria</taxon>
    </lineage>
</organism>
<reference evidence="10 11" key="1">
    <citation type="submission" date="2011-08" db="EMBL/GenBank/DDBJ databases">
        <authorList>
            <person name="Weinstock G."/>
            <person name="Sodergren E."/>
            <person name="Clifton S."/>
            <person name="Fulton L."/>
            <person name="Fulton B."/>
            <person name="Courtney L."/>
            <person name="Fronick C."/>
            <person name="Harrison M."/>
            <person name="Strong C."/>
            <person name="Farmer C."/>
            <person name="Delahaunty K."/>
            <person name="Markovic C."/>
            <person name="Hall O."/>
            <person name="Minx P."/>
            <person name="Tomlinson C."/>
            <person name="Mitreva M."/>
            <person name="Hou S."/>
            <person name="Chen J."/>
            <person name="Wollam A."/>
            <person name="Pepin K.H."/>
            <person name="Johnson M."/>
            <person name="Bhonagiri V."/>
            <person name="Zhang X."/>
            <person name="Suruliraj S."/>
            <person name="Warren W."/>
            <person name="Chinwalla A."/>
            <person name="Mardis E.R."/>
            <person name="Wilson R.K."/>
        </authorList>
    </citation>
    <scope>NUCLEOTIDE SEQUENCE [LARGE SCALE GENOMIC DNA]</scope>
    <source>
        <strain evidence="10 11">ATCC 33091</strain>
    </source>
</reference>
<dbReference type="SUPFAM" id="SSF89550">
    <property type="entry name" value="PHP domain-like"/>
    <property type="match status" value="1"/>
</dbReference>
<dbReference type="AlphaFoldDB" id="A0AB72Z9K4"/>
<dbReference type="PANTHER" id="PTHR21039">
    <property type="entry name" value="HISTIDINOL PHOSPHATASE-RELATED"/>
    <property type="match status" value="1"/>
</dbReference>
<accession>A0AB72Z9K4</accession>
<dbReference type="EC" id="3.1.3.15" evidence="3 8"/>
<evidence type="ECO:0000256" key="4">
    <source>
        <dbReference type="ARBA" id="ARBA00022605"/>
    </source>
</evidence>
<dbReference type="PANTHER" id="PTHR21039:SF0">
    <property type="entry name" value="HISTIDINOL-PHOSPHATASE"/>
    <property type="match status" value="1"/>
</dbReference>
<gene>
    <name evidence="10" type="ORF">HMPREF0557_01252</name>
</gene>
<keyword evidence="4 8" id="KW-0028">Amino-acid biosynthesis</keyword>
<comment type="catalytic activity">
    <reaction evidence="7 8">
        <text>L-histidinol phosphate + H2O = L-histidinol + phosphate</text>
        <dbReference type="Rhea" id="RHEA:14465"/>
        <dbReference type="ChEBI" id="CHEBI:15377"/>
        <dbReference type="ChEBI" id="CHEBI:43474"/>
        <dbReference type="ChEBI" id="CHEBI:57699"/>
        <dbReference type="ChEBI" id="CHEBI:57980"/>
        <dbReference type="EC" id="3.1.3.15"/>
    </reaction>
</comment>
<evidence type="ECO:0000259" key="9">
    <source>
        <dbReference type="Pfam" id="PF02811"/>
    </source>
</evidence>
<evidence type="ECO:0000256" key="6">
    <source>
        <dbReference type="ARBA" id="ARBA00023102"/>
    </source>
</evidence>
<dbReference type="InterPro" id="IPR010140">
    <property type="entry name" value="Histidinol_P_phosphatase_HisJ"/>
</dbReference>
<dbReference type="InterPro" id="IPR004013">
    <property type="entry name" value="PHP_dom"/>
</dbReference>
<name>A0AB72Z9K4_LISIO</name>
<evidence type="ECO:0000313" key="11">
    <source>
        <dbReference type="Proteomes" id="UP000003597"/>
    </source>
</evidence>
<keyword evidence="6 8" id="KW-0368">Histidine biosynthesis</keyword>
<comment type="pathway">
    <text evidence="1 8">Amino-acid biosynthesis; L-histidine biosynthesis; L-histidine from 5-phospho-alpha-D-ribose 1-diphosphate: step 8/9.</text>
</comment>
<comment type="caution">
    <text evidence="10">The sequence shown here is derived from an EMBL/GenBank/DDBJ whole genome shotgun (WGS) entry which is preliminary data.</text>
</comment>
<evidence type="ECO:0000313" key="10">
    <source>
        <dbReference type="EMBL" id="EHN61589.1"/>
    </source>
</evidence>